<reference evidence="14" key="1">
    <citation type="journal article" date="2006" name="Science">
        <title>Ancient noncoding elements conserved in the human genome.</title>
        <authorList>
            <person name="Venkatesh B."/>
            <person name="Kirkness E.F."/>
            <person name="Loh Y.H."/>
            <person name="Halpern A.L."/>
            <person name="Lee A.P."/>
            <person name="Johnson J."/>
            <person name="Dandona N."/>
            <person name="Viswanathan L.D."/>
            <person name="Tay A."/>
            <person name="Venter J.C."/>
            <person name="Strausberg R.L."/>
            <person name="Brenner S."/>
        </authorList>
    </citation>
    <scope>NUCLEOTIDE SEQUENCE [LARGE SCALE GENOMIC DNA]</scope>
</reference>
<comment type="similarity">
    <text evidence="2">Belongs to the SFR1/MEI5 family.</text>
</comment>
<dbReference type="AlphaFoldDB" id="A0A4W3GVJ6"/>
<reference evidence="14" key="3">
    <citation type="journal article" date="2014" name="Nature">
        <title>Elephant shark genome provides unique insights into gnathostome evolution.</title>
        <authorList>
            <consortium name="International Elephant Shark Genome Sequencing Consortium"/>
            <person name="Venkatesh B."/>
            <person name="Lee A.P."/>
            <person name="Ravi V."/>
            <person name="Maurya A.K."/>
            <person name="Lian M.M."/>
            <person name="Swann J.B."/>
            <person name="Ohta Y."/>
            <person name="Flajnik M.F."/>
            <person name="Sutoh Y."/>
            <person name="Kasahara M."/>
            <person name="Hoon S."/>
            <person name="Gangu V."/>
            <person name="Roy S.W."/>
            <person name="Irimia M."/>
            <person name="Korzh V."/>
            <person name="Kondrychyn I."/>
            <person name="Lim Z.W."/>
            <person name="Tay B.H."/>
            <person name="Tohari S."/>
            <person name="Kong K.W."/>
            <person name="Ho S."/>
            <person name="Lorente-Galdos B."/>
            <person name="Quilez J."/>
            <person name="Marques-Bonet T."/>
            <person name="Raney B.J."/>
            <person name="Ingham P.W."/>
            <person name="Tay A."/>
            <person name="Hillier L.W."/>
            <person name="Minx P."/>
            <person name="Boehm T."/>
            <person name="Wilson R.K."/>
            <person name="Brenner S."/>
            <person name="Warren W.C."/>
        </authorList>
    </citation>
    <scope>NUCLEOTIDE SEQUENCE [LARGE SCALE GENOMIC DNA]</scope>
</reference>
<evidence type="ECO:0000256" key="4">
    <source>
        <dbReference type="ARBA" id="ARBA00022763"/>
    </source>
</evidence>
<keyword evidence="9" id="KW-0539">Nucleus</keyword>
<evidence type="ECO:0000256" key="10">
    <source>
        <dbReference type="ARBA" id="ARBA00033234"/>
    </source>
</evidence>
<name>A0A4W3GVJ6_CALMI</name>
<evidence type="ECO:0000256" key="8">
    <source>
        <dbReference type="ARBA" id="ARBA00023204"/>
    </source>
</evidence>
<keyword evidence="14" id="KW-1185">Reference proteome</keyword>
<evidence type="ECO:0000256" key="11">
    <source>
        <dbReference type="SAM" id="Coils"/>
    </source>
</evidence>
<keyword evidence="6 11" id="KW-0175">Coiled coil</keyword>
<dbReference type="Ensembl" id="ENSCMIT00000007218.1">
    <property type="protein sequence ID" value="ENSCMIP00000006997.1"/>
    <property type="gene ID" value="ENSCMIG00000003915.1"/>
</dbReference>
<feature type="region of interest" description="Disordered" evidence="12">
    <location>
        <begin position="124"/>
        <end position="151"/>
    </location>
</feature>
<evidence type="ECO:0000313" key="14">
    <source>
        <dbReference type="Proteomes" id="UP000314986"/>
    </source>
</evidence>
<dbReference type="InParanoid" id="A0A4W3GVJ6"/>
<evidence type="ECO:0000256" key="6">
    <source>
        <dbReference type="ARBA" id="ARBA00023054"/>
    </source>
</evidence>
<dbReference type="PANTHER" id="PTHR28643">
    <property type="entry name" value="SWI5-DEPENDENT RECOMBINATION DNA REPAIR PROTEIN 1 HOMOLOG"/>
    <property type="match status" value="1"/>
</dbReference>
<evidence type="ECO:0000256" key="2">
    <source>
        <dbReference type="ARBA" id="ARBA00008729"/>
    </source>
</evidence>
<reference evidence="14" key="2">
    <citation type="journal article" date="2007" name="PLoS Biol.">
        <title>Survey sequencing and comparative analysis of the elephant shark (Callorhinchus milii) genome.</title>
        <authorList>
            <person name="Venkatesh B."/>
            <person name="Kirkness E.F."/>
            <person name="Loh Y.H."/>
            <person name="Halpern A.L."/>
            <person name="Lee A.P."/>
            <person name="Johnson J."/>
            <person name="Dandona N."/>
            <person name="Viswanathan L.D."/>
            <person name="Tay A."/>
            <person name="Venter J.C."/>
            <person name="Strausberg R.L."/>
            <person name="Brenner S."/>
        </authorList>
    </citation>
    <scope>NUCLEOTIDE SEQUENCE [LARGE SCALE GENOMIC DNA]</scope>
</reference>
<organism evidence="13 14">
    <name type="scientific">Callorhinchus milii</name>
    <name type="common">Ghost shark</name>
    <dbReference type="NCBI Taxonomy" id="7868"/>
    <lineage>
        <taxon>Eukaryota</taxon>
        <taxon>Metazoa</taxon>
        <taxon>Chordata</taxon>
        <taxon>Craniata</taxon>
        <taxon>Vertebrata</taxon>
        <taxon>Chondrichthyes</taxon>
        <taxon>Holocephali</taxon>
        <taxon>Chimaeriformes</taxon>
        <taxon>Callorhinchidae</taxon>
        <taxon>Callorhinchus</taxon>
    </lineage>
</organism>
<dbReference type="Proteomes" id="UP000314986">
    <property type="component" value="Unassembled WGS sequence"/>
</dbReference>
<evidence type="ECO:0000256" key="3">
    <source>
        <dbReference type="ARBA" id="ARBA00014688"/>
    </source>
</evidence>
<dbReference type="InterPro" id="IPR018468">
    <property type="entry name" value="SFR1/Mei5"/>
</dbReference>
<protein>
    <recommendedName>
        <fullName evidence="3">Swi5-dependent recombination DNA repair protein 1 homolog</fullName>
    </recommendedName>
    <alternativeName>
        <fullName evidence="10">Meiosis protein 5 homolog</fullName>
    </alternativeName>
</protein>
<feature type="coiled-coil region" evidence="11">
    <location>
        <begin position="161"/>
        <end position="195"/>
    </location>
</feature>
<keyword evidence="5" id="KW-0805">Transcription regulation</keyword>
<feature type="region of interest" description="Disordered" evidence="12">
    <location>
        <begin position="50"/>
        <end position="106"/>
    </location>
</feature>
<evidence type="ECO:0000313" key="13">
    <source>
        <dbReference type="Ensembl" id="ENSCMIP00000006997.1"/>
    </source>
</evidence>
<dbReference type="GeneTree" id="ENSGT00390000018550"/>
<accession>A0A4W3GVJ6</accession>
<evidence type="ECO:0000256" key="5">
    <source>
        <dbReference type="ARBA" id="ARBA00023015"/>
    </source>
</evidence>
<evidence type="ECO:0000256" key="9">
    <source>
        <dbReference type="ARBA" id="ARBA00023242"/>
    </source>
</evidence>
<dbReference type="PANTHER" id="PTHR28643:SF1">
    <property type="entry name" value="SWI5-DEPENDENT RECOMBINATION DNA REPAIR PROTEIN 1 HOMOLOG"/>
    <property type="match status" value="1"/>
</dbReference>
<keyword evidence="4" id="KW-0227">DNA damage</keyword>
<dbReference type="FunCoup" id="A0A4W3GVJ6">
    <property type="interactions" value="374"/>
</dbReference>
<evidence type="ECO:0000256" key="12">
    <source>
        <dbReference type="SAM" id="MobiDB-lite"/>
    </source>
</evidence>
<keyword evidence="8" id="KW-0234">DNA repair</keyword>
<dbReference type="GO" id="GO:0000724">
    <property type="term" value="P:double-strand break repair via homologous recombination"/>
    <property type="evidence" value="ECO:0007669"/>
    <property type="project" value="InterPro"/>
</dbReference>
<comment type="subcellular location">
    <subcellularLocation>
        <location evidence="1">Nucleus</location>
    </subcellularLocation>
</comment>
<reference evidence="13" key="4">
    <citation type="submission" date="2025-08" db="UniProtKB">
        <authorList>
            <consortium name="Ensembl"/>
        </authorList>
    </citation>
    <scope>IDENTIFICATION</scope>
</reference>
<dbReference type="Pfam" id="PF10376">
    <property type="entry name" value="Mei5"/>
    <property type="match status" value="1"/>
</dbReference>
<evidence type="ECO:0000256" key="7">
    <source>
        <dbReference type="ARBA" id="ARBA00023163"/>
    </source>
</evidence>
<dbReference type="GO" id="GO:0032798">
    <property type="term" value="C:Swi5-Sfr1 complex"/>
    <property type="evidence" value="ECO:0007669"/>
    <property type="project" value="InterPro"/>
</dbReference>
<sequence>MPLIAATSQCLSLSLSLSQPVSSTLRARLHKAKRSFNSPFLVPKRLRIHSHTGGAADPTTAQSGVSGWEQAHPQHAKPPSLHSPRPGPPTLGTCPKADPPTLGTCPKADPPTLGTCPKADPPTLGTCPKADPPTLGISPKADPPTLGISPKAAPPTLGLCQTVAEALEHRLLEEKQNLEQEVREKEELLRRLMMVKMYRLKNQLGELCCLTGKWRASSQNLLYELQTVLSAECPPSLAQLLDSMGLDEQLLHYNRVEDNFTTAAD</sequence>
<proteinExistence type="inferred from homology"/>
<reference evidence="13" key="5">
    <citation type="submission" date="2025-09" db="UniProtKB">
        <authorList>
            <consortium name="Ensembl"/>
        </authorList>
    </citation>
    <scope>IDENTIFICATION</scope>
</reference>
<evidence type="ECO:0000256" key="1">
    <source>
        <dbReference type="ARBA" id="ARBA00004123"/>
    </source>
</evidence>
<dbReference type="GO" id="GO:0003713">
    <property type="term" value="F:transcription coactivator activity"/>
    <property type="evidence" value="ECO:0007669"/>
    <property type="project" value="InterPro"/>
</dbReference>
<dbReference type="InterPro" id="IPR042429">
    <property type="entry name" value="SFR1"/>
</dbReference>
<keyword evidence="7" id="KW-0804">Transcription</keyword>